<gene>
    <name evidence="1" type="ORF">BT96DRAFT_939169</name>
</gene>
<accession>A0A6A4HPX4</accession>
<dbReference type="EMBL" id="ML769465">
    <property type="protein sequence ID" value="KAE9399731.1"/>
    <property type="molecule type" value="Genomic_DNA"/>
</dbReference>
<sequence length="172" mass="19951">MAPVIPALYGLVLTYEELKIFAKYCAPKEYSSPECNGDAAYALDCAWENKGVENCIVPLFRYNPMKYLYILAVMPSLYGTYPSVHFDCEALSEMWHHKMGTPGKMIKLIRQLWPDYLPEPEWLCPWMLRFIWEHINDTPGTDFCKKQGEQLRKKLCEKQGKKQGKEQSSQAT</sequence>
<name>A0A6A4HPX4_9AGAR</name>
<evidence type="ECO:0000313" key="2">
    <source>
        <dbReference type="Proteomes" id="UP000799118"/>
    </source>
</evidence>
<dbReference type="AlphaFoldDB" id="A0A6A4HPX4"/>
<protein>
    <submittedName>
        <fullName evidence="1">Uncharacterized protein</fullName>
    </submittedName>
</protein>
<reference evidence="1" key="1">
    <citation type="journal article" date="2019" name="Environ. Microbiol.">
        <title>Fungal ecological strategies reflected in gene transcription - a case study of two litter decomposers.</title>
        <authorList>
            <person name="Barbi F."/>
            <person name="Kohler A."/>
            <person name="Barry K."/>
            <person name="Baskaran P."/>
            <person name="Daum C."/>
            <person name="Fauchery L."/>
            <person name="Ihrmark K."/>
            <person name="Kuo A."/>
            <person name="LaButti K."/>
            <person name="Lipzen A."/>
            <person name="Morin E."/>
            <person name="Grigoriev I.V."/>
            <person name="Henrissat B."/>
            <person name="Lindahl B."/>
            <person name="Martin F."/>
        </authorList>
    </citation>
    <scope>NUCLEOTIDE SEQUENCE</scope>
    <source>
        <strain evidence="1">JB14</strain>
    </source>
</reference>
<evidence type="ECO:0000313" key="1">
    <source>
        <dbReference type="EMBL" id="KAE9399731.1"/>
    </source>
</evidence>
<keyword evidence="2" id="KW-1185">Reference proteome</keyword>
<proteinExistence type="predicted"/>
<organism evidence="1 2">
    <name type="scientific">Gymnopus androsaceus JB14</name>
    <dbReference type="NCBI Taxonomy" id="1447944"/>
    <lineage>
        <taxon>Eukaryota</taxon>
        <taxon>Fungi</taxon>
        <taxon>Dikarya</taxon>
        <taxon>Basidiomycota</taxon>
        <taxon>Agaricomycotina</taxon>
        <taxon>Agaricomycetes</taxon>
        <taxon>Agaricomycetidae</taxon>
        <taxon>Agaricales</taxon>
        <taxon>Marasmiineae</taxon>
        <taxon>Omphalotaceae</taxon>
        <taxon>Gymnopus</taxon>
    </lineage>
</organism>
<dbReference type="Proteomes" id="UP000799118">
    <property type="component" value="Unassembled WGS sequence"/>
</dbReference>